<keyword evidence="2" id="KW-1185">Reference proteome</keyword>
<proteinExistence type="predicted"/>
<dbReference type="AlphaFoldDB" id="A0A344L9S5"/>
<dbReference type="Proteomes" id="UP000250434">
    <property type="component" value="Chromosome"/>
</dbReference>
<name>A0A344L9S5_9PSEU</name>
<reference evidence="1 2" key="1">
    <citation type="submission" date="2016-04" db="EMBL/GenBank/DDBJ databases">
        <title>Complete genome sequence and analysis of deep-sea sediment isolate, Amycolatopsis sp. WP1.</title>
        <authorList>
            <person name="Wang H."/>
            <person name="Chen S."/>
            <person name="Wu Q."/>
        </authorList>
    </citation>
    <scope>NUCLEOTIDE SEQUENCE [LARGE SCALE GENOMIC DNA]</scope>
    <source>
        <strain evidence="1 2">WP1</strain>
    </source>
</reference>
<evidence type="ECO:0000313" key="2">
    <source>
        <dbReference type="Proteomes" id="UP000250434"/>
    </source>
</evidence>
<accession>A0A344L9S5</accession>
<evidence type="ECO:0000313" key="1">
    <source>
        <dbReference type="EMBL" id="AXB44799.1"/>
    </source>
</evidence>
<dbReference type="KEGG" id="aab:A4R43_21745"/>
<dbReference type="RefSeq" id="WP_113694056.1">
    <property type="nucleotide sequence ID" value="NZ_CP015163.1"/>
</dbReference>
<organism evidence="1 2">
    <name type="scientific">Amycolatopsis albispora</name>
    <dbReference type="NCBI Taxonomy" id="1804986"/>
    <lineage>
        <taxon>Bacteria</taxon>
        <taxon>Bacillati</taxon>
        <taxon>Actinomycetota</taxon>
        <taxon>Actinomycetes</taxon>
        <taxon>Pseudonocardiales</taxon>
        <taxon>Pseudonocardiaceae</taxon>
        <taxon>Amycolatopsis</taxon>
    </lineage>
</organism>
<gene>
    <name evidence="1" type="ORF">A4R43_21745</name>
</gene>
<sequence length="88" mass="9875">MRADNLRVERATVAATELSLSRCAELYMAVPVVDHGADLLVYQVEPFRVAQIQVKGTTRGLKVFRQYSQSPMIVSYVLDLSVPRRCSC</sequence>
<dbReference type="OrthoDB" id="9990596at2"/>
<dbReference type="EMBL" id="CP015163">
    <property type="protein sequence ID" value="AXB44799.1"/>
    <property type="molecule type" value="Genomic_DNA"/>
</dbReference>
<protein>
    <submittedName>
        <fullName evidence="1">Uncharacterized protein</fullName>
    </submittedName>
</protein>